<evidence type="ECO:0000256" key="1">
    <source>
        <dbReference type="SAM" id="MobiDB-lite"/>
    </source>
</evidence>
<dbReference type="Proteomes" id="UP000062519">
    <property type="component" value="Chromosome 1"/>
</dbReference>
<reference evidence="2 3" key="1">
    <citation type="submission" date="2015-12" db="EMBL/GenBank/DDBJ databases">
        <title>Diversity of Burkholderia near neighbor genomes.</title>
        <authorList>
            <person name="Sahl J."/>
            <person name="Wagner D."/>
            <person name="Keim P."/>
        </authorList>
    </citation>
    <scope>NUCLEOTIDE SEQUENCE [LARGE SCALE GENOMIC DNA]</scope>
    <source>
        <strain evidence="2 3">BDU6</strain>
    </source>
</reference>
<protein>
    <submittedName>
        <fullName evidence="2">Uncharacterized protein</fullName>
    </submittedName>
</protein>
<sequence>MPDRQPGASDHAPRASRAATNRVFGAAVSARDAGTTTGRERPRAAGRSVARAAMRTDAAASGECAWRCARNPMRSPPRTTHDAPIASSKRIIE</sequence>
<organism evidence="2 3">
    <name type="scientific">Burkholderia mayonis</name>
    <dbReference type="NCBI Taxonomy" id="1385591"/>
    <lineage>
        <taxon>Bacteria</taxon>
        <taxon>Pseudomonadati</taxon>
        <taxon>Pseudomonadota</taxon>
        <taxon>Betaproteobacteria</taxon>
        <taxon>Burkholderiales</taxon>
        <taxon>Burkholderiaceae</taxon>
        <taxon>Burkholderia</taxon>
        <taxon>pseudomallei group</taxon>
    </lineage>
</organism>
<name>A0A1B4FDV6_9BURK</name>
<proteinExistence type="predicted"/>
<keyword evidence="3" id="KW-1185">Reference proteome</keyword>
<evidence type="ECO:0000313" key="3">
    <source>
        <dbReference type="Proteomes" id="UP000062519"/>
    </source>
</evidence>
<accession>A0A1B4FDV6</accession>
<evidence type="ECO:0000313" key="2">
    <source>
        <dbReference type="EMBL" id="AOJ01831.1"/>
    </source>
</evidence>
<dbReference type="AlphaFoldDB" id="A0A1B4FDV6"/>
<feature type="region of interest" description="Disordered" evidence="1">
    <location>
        <begin position="1"/>
        <end position="56"/>
    </location>
</feature>
<dbReference type="KEGG" id="buu:WS70_08300"/>
<feature type="region of interest" description="Disordered" evidence="1">
    <location>
        <begin position="69"/>
        <end position="93"/>
    </location>
</feature>
<gene>
    <name evidence="2" type="ORF">WS70_08300</name>
</gene>
<dbReference type="EMBL" id="CP013386">
    <property type="protein sequence ID" value="AOJ01831.1"/>
    <property type="molecule type" value="Genomic_DNA"/>
</dbReference>